<dbReference type="Proteomes" id="UP000052257">
    <property type="component" value="Unassembled WGS sequence"/>
</dbReference>
<dbReference type="Gene3D" id="3.30.1230.10">
    <property type="entry name" value="YlxR-like"/>
    <property type="match status" value="1"/>
</dbReference>
<evidence type="ECO:0000259" key="1">
    <source>
        <dbReference type="Pfam" id="PF04296"/>
    </source>
</evidence>
<dbReference type="AlphaFoldDB" id="A0A9W5AN62"/>
<evidence type="ECO:0000313" key="3">
    <source>
        <dbReference type="Proteomes" id="UP000052257"/>
    </source>
</evidence>
<organism evidence="2 3">
    <name type="scientific">Campylobacter hyointestinalis subsp. hyointestinalis</name>
    <dbReference type="NCBI Taxonomy" id="91352"/>
    <lineage>
        <taxon>Bacteria</taxon>
        <taxon>Pseudomonadati</taxon>
        <taxon>Campylobacterota</taxon>
        <taxon>Epsilonproteobacteria</taxon>
        <taxon>Campylobacterales</taxon>
        <taxon>Campylobacteraceae</taxon>
        <taxon>Campylobacter</taxon>
    </lineage>
</organism>
<comment type="caution">
    <text evidence="2">The sequence shown here is derived from an EMBL/GenBank/DDBJ whole genome shotgun (WGS) entry which is preliminary data.</text>
</comment>
<protein>
    <submittedName>
        <fullName evidence="2">Protein of uncharacterized function (DUF448)</fullName>
    </submittedName>
</protein>
<dbReference type="Pfam" id="PF04296">
    <property type="entry name" value="YlxR"/>
    <property type="match status" value="1"/>
</dbReference>
<gene>
    <name evidence="2" type="ORF">ERS739220_00408</name>
</gene>
<feature type="domain" description="YlxR" evidence="1">
    <location>
        <begin position="9"/>
        <end position="72"/>
    </location>
</feature>
<dbReference type="RefSeq" id="WP_059427263.1">
    <property type="nucleotide sequence ID" value="NZ_FAUT01000002.1"/>
</dbReference>
<dbReference type="SUPFAM" id="SSF64376">
    <property type="entry name" value="YlxR-like"/>
    <property type="match status" value="1"/>
</dbReference>
<sequence length="80" mass="9543">MKKNHKPIRMCVVCKGRFFQNELFKFASIDDEIIPNPKNTRSFYLCKNCMQKDRKELKKPLSRFSKNSVNLKEILIDGQY</sequence>
<dbReference type="InterPro" id="IPR035931">
    <property type="entry name" value="YlxR-like_sf"/>
</dbReference>
<evidence type="ECO:0000313" key="2">
    <source>
        <dbReference type="EMBL" id="CUU72287.1"/>
    </source>
</evidence>
<dbReference type="InterPro" id="IPR007393">
    <property type="entry name" value="YlxR_dom"/>
</dbReference>
<dbReference type="GeneID" id="29473570"/>
<accession>A0A9W5AN62</accession>
<reference evidence="2 3" key="1">
    <citation type="submission" date="2015-11" db="EMBL/GenBank/DDBJ databases">
        <authorList>
            <consortium name="Pathogen Informatics"/>
        </authorList>
    </citation>
    <scope>NUCLEOTIDE SEQUENCE [LARGE SCALE GENOMIC DNA]</scope>
    <source>
        <strain evidence="2 3">006A-0191</strain>
    </source>
</reference>
<dbReference type="EMBL" id="FAUW01000001">
    <property type="protein sequence ID" value="CUU72287.1"/>
    <property type="molecule type" value="Genomic_DNA"/>
</dbReference>
<name>A0A9W5AN62_CAMHY</name>
<proteinExistence type="predicted"/>